<dbReference type="Proteomes" id="UP001054821">
    <property type="component" value="Chromosome 7"/>
</dbReference>
<dbReference type="EMBL" id="JAJFAZ020000007">
    <property type="protein sequence ID" value="KAI5317469.1"/>
    <property type="molecule type" value="Genomic_DNA"/>
</dbReference>
<evidence type="ECO:0000259" key="1">
    <source>
        <dbReference type="Pfam" id="PF22936"/>
    </source>
</evidence>
<feature type="domain" description="Retrovirus-related Pol polyprotein from transposon TNT 1-94-like beta-barrel" evidence="1">
    <location>
        <begin position="1"/>
        <end position="65"/>
    </location>
</feature>
<protein>
    <recommendedName>
        <fullName evidence="1">Retrovirus-related Pol polyprotein from transposon TNT 1-94-like beta-barrel domain-containing protein</fullName>
    </recommendedName>
</protein>
<dbReference type="InterPro" id="IPR054722">
    <property type="entry name" value="PolX-like_BBD"/>
</dbReference>
<accession>A0AAD4YQF0</accession>
<name>A0AAD4YQF0_PRUDU</name>
<sequence>MTYNYTLFSTTLPPHCDHVLTANNDAAPATGASSILLTPALPLDKVLLVPSLSSNLLSVPQVTEQLNCIVLMYPSFVLLQDIQTWEIFGRGTKKGGLYYVDDVATSRVLRAGSAETSQHR</sequence>
<comment type="caution">
    <text evidence="2">The sequence shown here is derived from an EMBL/GenBank/DDBJ whole genome shotgun (WGS) entry which is preliminary data.</text>
</comment>
<dbReference type="Pfam" id="PF22936">
    <property type="entry name" value="Pol_BBD"/>
    <property type="match status" value="1"/>
</dbReference>
<dbReference type="AlphaFoldDB" id="A0AAD4YQF0"/>
<reference evidence="2 3" key="1">
    <citation type="journal article" date="2022" name="G3 (Bethesda)">
        <title>Whole-genome sequence and methylome profiling of the almond [Prunus dulcis (Mill.) D.A. Webb] cultivar 'Nonpareil'.</title>
        <authorList>
            <person name="D'Amico-Willman K.M."/>
            <person name="Ouma W.Z."/>
            <person name="Meulia T."/>
            <person name="Sideli G.M."/>
            <person name="Gradziel T.M."/>
            <person name="Fresnedo-Ramirez J."/>
        </authorList>
    </citation>
    <scope>NUCLEOTIDE SEQUENCE [LARGE SCALE GENOMIC DNA]</scope>
    <source>
        <strain evidence="2">Clone GOH B32 T37-40</strain>
    </source>
</reference>
<proteinExistence type="predicted"/>
<evidence type="ECO:0000313" key="3">
    <source>
        <dbReference type="Proteomes" id="UP001054821"/>
    </source>
</evidence>
<evidence type="ECO:0000313" key="2">
    <source>
        <dbReference type="EMBL" id="KAI5317469.1"/>
    </source>
</evidence>
<keyword evidence="3" id="KW-1185">Reference proteome</keyword>
<organism evidence="2 3">
    <name type="scientific">Prunus dulcis</name>
    <name type="common">Almond</name>
    <name type="synonym">Amygdalus dulcis</name>
    <dbReference type="NCBI Taxonomy" id="3755"/>
    <lineage>
        <taxon>Eukaryota</taxon>
        <taxon>Viridiplantae</taxon>
        <taxon>Streptophyta</taxon>
        <taxon>Embryophyta</taxon>
        <taxon>Tracheophyta</taxon>
        <taxon>Spermatophyta</taxon>
        <taxon>Magnoliopsida</taxon>
        <taxon>eudicotyledons</taxon>
        <taxon>Gunneridae</taxon>
        <taxon>Pentapetalae</taxon>
        <taxon>rosids</taxon>
        <taxon>fabids</taxon>
        <taxon>Rosales</taxon>
        <taxon>Rosaceae</taxon>
        <taxon>Amygdaloideae</taxon>
        <taxon>Amygdaleae</taxon>
        <taxon>Prunus</taxon>
    </lineage>
</organism>
<gene>
    <name evidence="2" type="ORF">L3X38_037176</name>
</gene>